<accession>A0ABV0KJD9</accession>
<evidence type="ECO:0000313" key="1">
    <source>
        <dbReference type="EMBL" id="MEP1059285.1"/>
    </source>
</evidence>
<protein>
    <submittedName>
        <fullName evidence="1">YbjN domain-containing protein</fullName>
    </submittedName>
</protein>
<dbReference type="RefSeq" id="WP_190449035.1">
    <property type="nucleotide sequence ID" value="NZ_JAMPLM010000009.1"/>
</dbReference>
<dbReference type="Pfam" id="PF10722">
    <property type="entry name" value="YbjN"/>
    <property type="match status" value="1"/>
</dbReference>
<dbReference type="Proteomes" id="UP001476950">
    <property type="component" value="Unassembled WGS sequence"/>
</dbReference>
<comment type="caution">
    <text evidence="1">The sequence shown here is derived from an EMBL/GenBank/DDBJ whole genome shotgun (WGS) entry which is preliminary data.</text>
</comment>
<dbReference type="EMBL" id="JAMPLM010000009">
    <property type="protein sequence ID" value="MEP1059285.1"/>
    <property type="molecule type" value="Genomic_DNA"/>
</dbReference>
<sequence length="136" mass="15920">MQDLGISDAVAHPLAYYRNHLEFNGYQVEEDDDTILGRHARKANLIIRQILGRGVLVSTIYGVEPETKRIHLLEYVNDLNTVFLFMKAYLGQDNDLFLETFLEGDYDRTNFSILLENIEYDIATFYKNEMTKEYLQ</sequence>
<proteinExistence type="predicted"/>
<organism evidence="1 2">
    <name type="scientific">Stenomitos frigidus AS-A4</name>
    <dbReference type="NCBI Taxonomy" id="2933935"/>
    <lineage>
        <taxon>Bacteria</taxon>
        <taxon>Bacillati</taxon>
        <taxon>Cyanobacteriota</taxon>
        <taxon>Cyanophyceae</taxon>
        <taxon>Leptolyngbyales</taxon>
        <taxon>Leptolyngbyaceae</taxon>
        <taxon>Stenomitos</taxon>
    </lineage>
</organism>
<keyword evidence="2" id="KW-1185">Reference proteome</keyword>
<name>A0ABV0KJD9_9CYAN</name>
<evidence type="ECO:0000313" key="2">
    <source>
        <dbReference type="Proteomes" id="UP001476950"/>
    </source>
</evidence>
<dbReference type="InterPro" id="IPR019660">
    <property type="entry name" value="Put_sensory_transdc_reg_YbjN"/>
</dbReference>
<gene>
    <name evidence="1" type="ORF">NDI38_12625</name>
</gene>
<reference evidence="1 2" key="1">
    <citation type="submission" date="2022-04" db="EMBL/GenBank/DDBJ databases">
        <title>Positive selection, recombination, and allopatry shape intraspecific diversity of widespread and dominant cyanobacteria.</title>
        <authorList>
            <person name="Wei J."/>
            <person name="Shu W."/>
            <person name="Hu C."/>
        </authorList>
    </citation>
    <scope>NUCLEOTIDE SEQUENCE [LARGE SCALE GENOMIC DNA]</scope>
    <source>
        <strain evidence="1 2">AS-A4</strain>
    </source>
</reference>